<evidence type="ECO:0000313" key="1">
    <source>
        <dbReference type="EMBL" id="EMF56567.1"/>
    </source>
</evidence>
<dbReference type="Proteomes" id="UP000030760">
    <property type="component" value="Unassembled WGS sequence"/>
</dbReference>
<gene>
    <name evidence="1" type="ORF">SBD_2128</name>
</gene>
<dbReference type="EMBL" id="KB405062">
    <property type="protein sequence ID" value="EMF56567.1"/>
    <property type="molecule type" value="Genomic_DNA"/>
</dbReference>
<dbReference type="AlphaFoldDB" id="M3DIF0"/>
<name>M3DIF0_9ACTN</name>
<organism evidence="1 2">
    <name type="scientific">Streptomyces bottropensis ATCC 25435</name>
    <dbReference type="NCBI Taxonomy" id="1054862"/>
    <lineage>
        <taxon>Bacteria</taxon>
        <taxon>Bacillati</taxon>
        <taxon>Actinomycetota</taxon>
        <taxon>Actinomycetes</taxon>
        <taxon>Kitasatosporales</taxon>
        <taxon>Streptomycetaceae</taxon>
        <taxon>Streptomyces</taxon>
    </lineage>
</organism>
<proteinExistence type="predicted"/>
<accession>M3DIF0</accession>
<evidence type="ECO:0000313" key="2">
    <source>
        <dbReference type="Proteomes" id="UP000030760"/>
    </source>
</evidence>
<protein>
    <submittedName>
        <fullName evidence="1">Uncharacterized protein</fullName>
    </submittedName>
</protein>
<sequence>MTPVTRHHAVEILLTRPLSPGELKRARRAVPLAANADRTRLMAVQDARSPAHALHRLRRRLGSRLPIDVLSTHYPDRKGQVRLNFAFSRSDDAAVRQAAACRGLRPGEFLSRRVTAALAERERQRLRVLEDRLQVLLADHALEEVLTCAVHALSRRRRSPAAP</sequence>
<reference evidence="2" key="1">
    <citation type="journal article" date="2013" name="Genome Announc.">
        <title>Draft Genome Sequence of Streptomyces bottropensis ATCC 25435, a Bottromycin-Producing Actinomycete.</title>
        <authorList>
            <person name="Zhang H."/>
            <person name="Zhou W."/>
            <person name="Zhuang Y."/>
            <person name="Liang X."/>
            <person name="Liu T."/>
        </authorList>
    </citation>
    <scope>NUCLEOTIDE SEQUENCE [LARGE SCALE GENOMIC DNA]</scope>
    <source>
        <strain evidence="2">ATCC 25435</strain>
    </source>
</reference>